<dbReference type="InterPro" id="IPR002156">
    <property type="entry name" value="RNaseH_domain"/>
</dbReference>
<dbReference type="Pfam" id="PF14111">
    <property type="entry name" value="DUF4283"/>
    <property type="match status" value="1"/>
</dbReference>
<dbReference type="SUPFAM" id="SSF53098">
    <property type="entry name" value="Ribonuclease H-like"/>
    <property type="match status" value="1"/>
</dbReference>
<protein>
    <submittedName>
        <fullName evidence="4">Cysteine desulfurase mitochondrial-like</fullName>
    </submittedName>
</protein>
<evidence type="ECO:0000313" key="4">
    <source>
        <dbReference type="EMBL" id="KAF7832615.1"/>
    </source>
</evidence>
<dbReference type="InterPro" id="IPR001878">
    <property type="entry name" value="Znf_CCHC"/>
</dbReference>
<dbReference type="OrthoDB" id="993009at2759"/>
<dbReference type="GO" id="GO:0008270">
    <property type="term" value="F:zinc ion binding"/>
    <property type="evidence" value="ECO:0007669"/>
    <property type="project" value="UniProtKB-KW"/>
</dbReference>
<dbReference type="Pfam" id="PF13456">
    <property type="entry name" value="RVT_3"/>
    <property type="match status" value="1"/>
</dbReference>
<dbReference type="PROSITE" id="PS50158">
    <property type="entry name" value="ZF_CCHC"/>
    <property type="match status" value="1"/>
</dbReference>
<reference evidence="4" key="1">
    <citation type="submission" date="2020-09" db="EMBL/GenBank/DDBJ databases">
        <title>Genome-Enabled Discovery of Anthraquinone Biosynthesis in Senna tora.</title>
        <authorList>
            <person name="Kang S.-H."/>
            <person name="Pandey R.P."/>
            <person name="Lee C.-M."/>
            <person name="Sim J.-S."/>
            <person name="Jeong J.-T."/>
            <person name="Choi B.-S."/>
            <person name="Jung M."/>
            <person name="Ginzburg D."/>
            <person name="Zhao K."/>
            <person name="Won S.Y."/>
            <person name="Oh T.-J."/>
            <person name="Yu Y."/>
            <person name="Kim N.-H."/>
            <person name="Lee O.R."/>
            <person name="Lee T.-H."/>
            <person name="Bashyal P."/>
            <person name="Kim T.-S."/>
            <person name="Lee W.-H."/>
            <person name="Kawkins C."/>
            <person name="Kim C.-K."/>
            <person name="Kim J.S."/>
            <person name="Ahn B.O."/>
            <person name="Rhee S.Y."/>
            <person name="Sohng J.K."/>
        </authorList>
    </citation>
    <scope>NUCLEOTIDE SEQUENCE</scope>
    <source>
        <tissue evidence="4">Leaf</tissue>
    </source>
</reference>
<keyword evidence="5" id="KW-1185">Reference proteome</keyword>
<dbReference type="Proteomes" id="UP000634136">
    <property type="component" value="Unassembled WGS sequence"/>
</dbReference>
<dbReference type="CDD" id="cd06222">
    <property type="entry name" value="RNase_H_like"/>
    <property type="match status" value="1"/>
</dbReference>
<dbReference type="GO" id="GO:0004523">
    <property type="term" value="F:RNA-DNA hybrid ribonuclease activity"/>
    <property type="evidence" value="ECO:0007669"/>
    <property type="project" value="InterPro"/>
</dbReference>
<evidence type="ECO:0000313" key="5">
    <source>
        <dbReference type="Proteomes" id="UP000634136"/>
    </source>
</evidence>
<dbReference type="InterPro" id="IPR025836">
    <property type="entry name" value="Zn_knuckle_CX2CX4HX4C"/>
</dbReference>
<evidence type="ECO:0000256" key="2">
    <source>
        <dbReference type="SAM" id="MobiDB-lite"/>
    </source>
</evidence>
<dbReference type="InterPro" id="IPR044730">
    <property type="entry name" value="RNase_H-like_dom_plant"/>
</dbReference>
<dbReference type="AlphaFoldDB" id="A0A834WUJ5"/>
<dbReference type="Gene3D" id="3.30.420.10">
    <property type="entry name" value="Ribonuclease H-like superfamily/Ribonuclease H"/>
    <property type="match status" value="1"/>
</dbReference>
<sequence>MVRREKDDELLVVYDEDDVKNGVEACRPTLMGKLLNAKPVNKQALENAFRNIWSQPKGFKVEETERNTFLFHFAEEYEMTKVLNGGPWTFRNRSERVARKICESVGEVVDVGMFEEPSSGALFMKGLIWYDVKKPLRCMVNLGNAKDGIYWVDFRYEKIPKHCYTCGIFGHDEEECVDGKRADSDHGESDDNNLGPWLKARSVGKKITWPGLNKSGEQRRSVDEGRRVGMVRKVVAEDLMEKLARMTMRDEVAAPNENRCEDVRMDEAQNVLVNPKMGVMQEKVEQIKIKGKSDDVATKVVSLTEQCKEGTNSEIKESEKMTSCTNRRGEGVVLKEIQKVEVGEVVVASEAIKENINPLMKPSGGKQWKRLARNSGLIQEQNSLEQQVGKRKTMVDGTWEDGEKEPSRKGVLNKGVRRSIGNGRSTGVWTDPWIPSDEPTIAIRPSHIEIEDEKVSVLLNEDATEWIDGELRARFEEDICTRIKSIPPNPSQGDNRWTWEHEKKLAAFAEALYHAWERRNKKKFPNELIRAEELWPRVERIMDEFQTVMFNDDWNRMEPANFVWEKPEYPYTKLNVDATTCMDGGGSMGGLLRDETGDCVGVYVHSVSFPNDPALLEAISIRKGLKMAQQIGKTHVIVESDAKIVIDMLKTPCNQASTLNALCRDILSFCSSFQVVIFNWVPRMCNLAADFISRKLRQIVEILFGLIRSLCSSLR</sequence>
<dbReference type="InterPro" id="IPR025558">
    <property type="entry name" value="DUF4283"/>
</dbReference>
<name>A0A834WUJ5_9FABA</name>
<keyword evidence="1" id="KW-0479">Metal-binding</keyword>
<dbReference type="Pfam" id="PF14392">
    <property type="entry name" value="zf-CCHC_4"/>
    <property type="match status" value="1"/>
</dbReference>
<evidence type="ECO:0000259" key="3">
    <source>
        <dbReference type="PROSITE" id="PS50158"/>
    </source>
</evidence>
<comment type="caution">
    <text evidence="4">The sequence shown here is derived from an EMBL/GenBank/DDBJ whole genome shotgun (WGS) entry which is preliminary data.</text>
</comment>
<accession>A0A834WUJ5</accession>
<keyword evidence="1" id="KW-0863">Zinc-finger</keyword>
<feature type="domain" description="CCHC-type" evidence="3">
    <location>
        <begin position="163"/>
        <end position="176"/>
    </location>
</feature>
<dbReference type="InterPro" id="IPR012337">
    <property type="entry name" value="RNaseH-like_sf"/>
</dbReference>
<evidence type="ECO:0000256" key="1">
    <source>
        <dbReference type="PROSITE-ProRule" id="PRU00047"/>
    </source>
</evidence>
<feature type="region of interest" description="Disordered" evidence="2">
    <location>
        <begin position="389"/>
        <end position="409"/>
    </location>
</feature>
<dbReference type="PANTHER" id="PTHR47074:SF11">
    <property type="entry name" value="REVERSE TRANSCRIPTASE-LIKE PROTEIN"/>
    <property type="match status" value="1"/>
</dbReference>
<proteinExistence type="predicted"/>
<dbReference type="GO" id="GO:0003676">
    <property type="term" value="F:nucleic acid binding"/>
    <property type="evidence" value="ECO:0007669"/>
    <property type="project" value="InterPro"/>
</dbReference>
<dbReference type="InterPro" id="IPR036397">
    <property type="entry name" value="RNaseH_sf"/>
</dbReference>
<dbReference type="EMBL" id="JAAIUW010000005">
    <property type="protein sequence ID" value="KAF7832615.1"/>
    <property type="molecule type" value="Genomic_DNA"/>
</dbReference>
<organism evidence="4 5">
    <name type="scientific">Senna tora</name>
    <dbReference type="NCBI Taxonomy" id="362788"/>
    <lineage>
        <taxon>Eukaryota</taxon>
        <taxon>Viridiplantae</taxon>
        <taxon>Streptophyta</taxon>
        <taxon>Embryophyta</taxon>
        <taxon>Tracheophyta</taxon>
        <taxon>Spermatophyta</taxon>
        <taxon>Magnoliopsida</taxon>
        <taxon>eudicotyledons</taxon>
        <taxon>Gunneridae</taxon>
        <taxon>Pentapetalae</taxon>
        <taxon>rosids</taxon>
        <taxon>fabids</taxon>
        <taxon>Fabales</taxon>
        <taxon>Fabaceae</taxon>
        <taxon>Caesalpinioideae</taxon>
        <taxon>Cassia clade</taxon>
        <taxon>Senna</taxon>
    </lineage>
</organism>
<gene>
    <name evidence="4" type="ORF">G2W53_014948</name>
</gene>
<dbReference type="PANTHER" id="PTHR47074">
    <property type="entry name" value="BNAC02G40300D PROTEIN"/>
    <property type="match status" value="1"/>
</dbReference>
<keyword evidence="1" id="KW-0862">Zinc</keyword>
<dbReference type="InterPro" id="IPR052929">
    <property type="entry name" value="RNase_H-like_EbsB-rel"/>
</dbReference>